<evidence type="ECO:0000313" key="2">
    <source>
        <dbReference type="Proteomes" id="UP000178336"/>
    </source>
</evidence>
<proteinExistence type="predicted"/>
<dbReference type="Proteomes" id="UP000178336">
    <property type="component" value="Unassembled WGS sequence"/>
</dbReference>
<organism evidence="1 2">
    <name type="scientific">Candidatus Curtissbacteria bacterium RIFCSPLOWO2_01_FULL_37_9</name>
    <dbReference type="NCBI Taxonomy" id="1797724"/>
    <lineage>
        <taxon>Bacteria</taxon>
        <taxon>Candidatus Curtissiibacteriota</taxon>
    </lineage>
</organism>
<name>A0A1F5GVV8_9BACT</name>
<comment type="caution">
    <text evidence="1">The sequence shown here is derived from an EMBL/GenBank/DDBJ whole genome shotgun (WGS) entry which is preliminary data.</text>
</comment>
<sequence>MTQELLLKKAHLAPFLNLDTRAKKSMRILTKFVQAVNLVSLQNQGRIIFIVVLESACKINVLRKLRKENIRNS</sequence>
<accession>A0A1F5GVV8</accession>
<protein>
    <submittedName>
        <fullName evidence="1">Uncharacterized protein</fullName>
    </submittedName>
</protein>
<dbReference type="AlphaFoldDB" id="A0A1F5GVV8"/>
<gene>
    <name evidence="1" type="ORF">A3A48_00095</name>
</gene>
<dbReference type="EMBL" id="MFBN01000002">
    <property type="protein sequence ID" value="OGD96023.1"/>
    <property type="molecule type" value="Genomic_DNA"/>
</dbReference>
<reference evidence="1 2" key="1">
    <citation type="journal article" date="2016" name="Nat. Commun.">
        <title>Thousands of microbial genomes shed light on interconnected biogeochemical processes in an aquifer system.</title>
        <authorList>
            <person name="Anantharaman K."/>
            <person name="Brown C.T."/>
            <person name="Hug L.A."/>
            <person name="Sharon I."/>
            <person name="Castelle C.J."/>
            <person name="Probst A.J."/>
            <person name="Thomas B.C."/>
            <person name="Singh A."/>
            <person name="Wilkins M.J."/>
            <person name="Karaoz U."/>
            <person name="Brodie E.L."/>
            <person name="Williams K.H."/>
            <person name="Hubbard S.S."/>
            <person name="Banfield J.F."/>
        </authorList>
    </citation>
    <scope>NUCLEOTIDE SEQUENCE [LARGE SCALE GENOMIC DNA]</scope>
</reference>
<evidence type="ECO:0000313" key="1">
    <source>
        <dbReference type="EMBL" id="OGD96023.1"/>
    </source>
</evidence>